<sequence>MKDKNEFYIKLKAQLEDTTDFPSDYMYKFIVPSSGNQVNEVENIFDNTGAVINTKKSKTGKYVSVSIVVNLDSANSVINYYKKAEKIEGIISL</sequence>
<dbReference type="RefSeq" id="WP_298994444.1">
    <property type="nucleotide sequence ID" value="NZ_JBHSCY010000002.1"/>
</dbReference>
<dbReference type="Pfam" id="PF04359">
    <property type="entry name" value="DUF493"/>
    <property type="match status" value="1"/>
</dbReference>
<dbReference type="Gene3D" id="3.30.70.260">
    <property type="match status" value="1"/>
</dbReference>
<proteinExistence type="predicted"/>
<evidence type="ECO:0000313" key="1">
    <source>
        <dbReference type="EMBL" id="MFC4269676.1"/>
    </source>
</evidence>
<comment type="caution">
    <text evidence="1">The sequence shown here is derived from an EMBL/GenBank/DDBJ whole genome shotgun (WGS) entry which is preliminary data.</text>
</comment>
<keyword evidence="2" id="KW-1185">Reference proteome</keyword>
<dbReference type="Proteomes" id="UP001595826">
    <property type="component" value="Unassembled WGS sequence"/>
</dbReference>
<accession>A0ABV8RB28</accession>
<dbReference type="InterPro" id="IPR027471">
    <property type="entry name" value="YbeD-like_sf"/>
</dbReference>
<gene>
    <name evidence="1" type="ORF">ACFOWD_12215</name>
</gene>
<reference evidence="2" key="1">
    <citation type="journal article" date="2019" name="Int. J. Syst. Evol. Microbiol.">
        <title>The Global Catalogue of Microorganisms (GCM) 10K type strain sequencing project: providing services to taxonomists for standard genome sequencing and annotation.</title>
        <authorList>
            <consortium name="The Broad Institute Genomics Platform"/>
            <consortium name="The Broad Institute Genome Sequencing Center for Infectious Disease"/>
            <person name="Wu L."/>
            <person name="Ma J."/>
        </authorList>
    </citation>
    <scope>NUCLEOTIDE SEQUENCE [LARGE SCALE GENOMIC DNA]</scope>
    <source>
        <strain evidence="2">CECT 8655</strain>
    </source>
</reference>
<evidence type="ECO:0000313" key="2">
    <source>
        <dbReference type="Proteomes" id="UP001595826"/>
    </source>
</evidence>
<protein>
    <submittedName>
        <fullName evidence="1">DUF493 family protein</fullName>
    </submittedName>
</protein>
<dbReference type="SUPFAM" id="SSF117991">
    <property type="entry name" value="YbeD/HP0495-like"/>
    <property type="match status" value="1"/>
</dbReference>
<organism evidence="1 2">
    <name type="scientific">Polaribacter marinivivus</name>
    <dbReference type="NCBI Taxonomy" id="1524260"/>
    <lineage>
        <taxon>Bacteria</taxon>
        <taxon>Pseudomonadati</taxon>
        <taxon>Bacteroidota</taxon>
        <taxon>Flavobacteriia</taxon>
        <taxon>Flavobacteriales</taxon>
        <taxon>Flavobacteriaceae</taxon>
    </lineage>
</organism>
<name>A0ABV8RB28_9FLAO</name>
<dbReference type="InterPro" id="IPR007454">
    <property type="entry name" value="UPF0250_YbeD-like"/>
</dbReference>
<dbReference type="EMBL" id="JBHSCY010000002">
    <property type="protein sequence ID" value="MFC4269676.1"/>
    <property type="molecule type" value="Genomic_DNA"/>
</dbReference>